<organism evidence="4 5">
    <name type="scientific">Nocardia pseudobrasiliensis</name>
    <dbReference type="NCBI Taxonomy" id="45979"/>
    <lineage>
        <taxon>Bacteria</taxon>
        <taxon>Bacillati</taxon>
        <taxon>Actinomycetota</taxon>
        <taxon>Actinomycetes</taxon>
        <taxon>Mycobacteriales</taxon>
        <taxon>Nocardiaceae</taxon>
        <taxon>Nocardia</taxon>
    </lineage>
</organism>
<keyword evidence="1" id="KW-0479">Metal-binding</keyword>
<feature type="transmembrane region" description="Helical" evidence="3">
    <location>
        <begin position="191"/>
        <end position="208"/>
    </location>
</feature>
<sequence length="231" mass="24090">MRTVFATRLATVTGWSWAATLLYLPTVAIVAAGWPRPYRVTVNHVGDLGATSCAPLADIGGAYRYVCSPWHLSWMLATVALGALTASGALAWSVRATQPLQRAGGILLTVAAVAMVIGALTPVNVDPATHDAAEVLRWAAQLLGMVFLAVALPHRAIRVWTGVCAGISAIGGWALYSAPALGLGAGLEERIAFDTLVLWTGVTGLLMLRGTLDRPARPAAIGHRAAAHTRG</sequence>
<dbReference type="AlphaFoldDB" id="A0A370I046"/>
<feature type="transmembrane region" description="Helical" evidence="3">
    <location>
        <begin position="159"/>
        <end position="179"/>
    </location>
</feature>
<gene>
    <name evidence="4" type="ORF">DFR76_109469</name>
</gene>
<keyword evidence="5" id="KW-1185">Reference proteome</keyword>
<dbReference type="EMBL" id="QQBC01000009">
    <property type="protein sequence ID" value="RDI64127.1"/>
    <property type="molecule type" value="Genomic_DNA"/>
</dbReference>
<name>A0A370I046_9NOCA</name>
<keyword evidence="3" id="KW-0472">Membrane</keyword>
<reference evidence="4 5" key="1">
    <citation type="submission" date="2018-07" db="EMBL/GenBank/DDBJ databases">
        <title>Genomic Encyclopedia of Type Strains, Phase IV (KMG-IV): sequencing the most valuable type-strain genomes for metagenomic binning, comparative biology and taxonomic classification.</title>
        <authorList>
            <person name="Goeker M."/>
        </authorList>
    </citation>
    <scope>NUCLEOTIDE SEQUENCE [LARGE SCALE GENOMIC DNA]</scope>
    <source>
        <strain evidence="4 5">DSM 44290</strain>
    </source>
</reference>
<comment type="caution">
    <text evidence="4">The sequence shown here is derived from an EMBL/GenBank/DDBJ whole genome shotgun (WGS) entry which is preliminary data.</text>
</comment>
<dbReference type="Proteomes" id="UP000254869">
    <property type="component" value="Unassembled WGS sequence"/>
</dbReference>
<feature type="transmembrane region" description="Helical" evidence="3">
    <location>
        <begin position="72"/>
        <end position="92"/>
    </location>
</feature>
<protein>
    <recommendedName>
        <fullName evidence="6">DUF998 domain-containing protein</fullName>
    </recommendedName>
</protein>
<evidence type="ECO:0000313" key="4">
    <source>
        <dbReference type="EMBL" id="RDI64127.1"/>
    </source>
</evidence>
<feature type="transmembrane region" description="Helical" evidence="3">
    <location>
        <begin position="135"/>
        <end position="152"/>
    </location>
</feature>
<feature type="transmembrane region" description="Helical" evidence="3">
    <location>
        <begin position="12"/>
        <end position="34"/>
    </location>
</feature>
<dbReference type="InterPro" id="IPR028871">
    <property type="entry name" value="BlueCu_1_BS"/>
</dbReference>
<keyword evidence="3" id="KW-0812">Transmembrane</keyword>
<proteinExistence type="predicted"/>
<keyword evidence="3" id="KW-1133">Transmembrane helix</keyword>
<evidence type="ECO:0000256" key="1">
    <source>
        <dbReference type="ARBA" id="ARBA00022723"/>
    </source>
</evidence>
<dbReference type="PROSITE" id="PS00196">
    <property type="entry name" value="COPPER_BLUE"/>
    <property type="match status" value="1"/>
</dbReference>
<evidence type="ECO:0000256" key="3">
    <source>
        <dbReference type="SAM" id="Phobius"/>
    </source>
</evidence>
<keyword evidence="2" id="KW-0186">Copper</keyword>
<dbReference type="GO" id="GO:0046872">
    <property type="term" value="F:metal ion binding"/>
    <property type="evidence" value="ECO:0007669"/>
    <property type="project" value="UniProtKB-KW"/>
</dbReference>
<dbReference type="RefSeq" id="WP_114755798.1">
    <property type="nucleotide sequence ID" value="NZ_QQBC01000009.1"/>
</dbReference>
<evidence type="ECO:0000313" key="5">
    <source>
        <dbReference type="Proteomes" id="UP000254869"/>
    </source>
</evidence>
<evidence type="ECO:0000256" key="2">
    <source>
        <dbReference type="ARBA" id="ARBA00023008"/>
    </source>
</evidence>
<feature type="transmembrane region" description="Helical" evidence="3">
    <location>
        <begin position="104"/>
        <end position="123"/>
    </location>
</feature>
<accession>A0A370I046</accession>
<evidence type="ECO:0008006" key="6">
    <source>
        <dbReference type="Google" id="ProtNLM"/>
    </source>
</evidence>